<evidence type="ECO:0000313" key="2">
    <source>
        <dbReference type="EMBL" id="KZT52388.1"/>
    </source>
</evidence>
<name>A0A165DAC7_9BASI</name>
<evidence type="ECO:0000256" key="1">
    <source>
        <dbReference type="SAM" id="MobiDB-lite"/>
    </source>
</evidence>
<dbReference type="EMBL" id="KV424068">
    <property type="protein sequence ID" value="KZT52388.1"/>
    <property type="molecule type" value="Genomic_DNA"/>
</dbReference>
<feature type="compositionally biased region" description="Acidic residues" evidence="1">
    <location>
        <begin position="465"/>
        <end position="474"/>
    </location>
</feature>
<dbReference type="AlphaFoldDB" id="A0A165DAC7"/>
<gene>
    <name evidence="2" type="ORF">CALCODRAFT_512100</name>
</gene>
<dbReference type="Proteomes" id="UP000076842">
    <property type="component" value="Unassembled WGS sequence"/>
</dbReference>
<evidence type="ECO:0000313" key="3">
    <source>
        <dbReference type="Proteomes" id="UP000076842"/>
    </source>
</evidence>
<organism evidence="2 3">
    <name type="scientific">Calocera cornea HHB12733</name>
    <dbReference type="NCBI Taxonomy" id="1353952"/>
    <lineage>
        <taxon>Eukaryota</taxon>
        <taxon>Fungi</taxon>
        <taxon>Dikarya</taxon>
        <taxon>Basidiomycota</taxon>
        <taxon>Agaricomycotina</taxon>
        <taxon>Dacrymycetes</taxon>
        <taxon>Dacrymycetales</taxon>
        <taxon>Dacrymycetaceae</taxon>
        <taxon>Calocera</taxon>
    </lineage>
</organism>
<protein>
    <submittedName>
        <fullName evidence="2">Uncharacterized protein</fullName>
    </submittedName>
</protein>
<feature type="compositionally biased region" description="Basic and acidic residues" evidence="1">
    <location>
        <begin position="532"/>
        <end position="545"/>
    </location>
</feature>
<feature type="compositionally biased region" description="Polar residues" evidence="1">
    <location>
        <begin position="479"/>
        <end position="501"/>
    </location>
</feature>
<reference evidence="2 3" key="1">
    <citation type="journal article" date="2016" name="Mol. Biol. Evol.">
        <title>Comparative Genomics of Early-Diverging Mushroom-Forming Fungi Provides Insights into the Origins of Lignocellulose Decay Capabilities.</title>
        <authorList>
            <person name="Nagy L.G."/>
            <person name="Riley R."/>
            <person name="Tritt A."/>
            <person name="Adam C."/>
            <person name="Daum C."/>
            <person name="Floudas D."/>
            <person name="Sun H."/>
            <person name="Yadav J.S."/>
            <person name="Pangilinan J."/>
            <person name="Larsson K.H."/>
            <person name="Matsuura K."/>
            <person name="Barry K."/>
            <person name="Labutti K."/>
            <person name="Kuo R."/>
            <person name="Ohm R.A."/>
            <person name="Bhattacharya S.S."/>
            <person name="Shirouzu T."/>
            <person name="Yoshinaga Y."/>
            <person name="Martin F.M."/>
            <person name="Grigoriev I.V."/>
            <person name="Hibbett D.S."/>
        </authorList>
    </citation>
    <scope>NUCLEOTIDE SEQUENCE [LARGE SCALE GENOMIC DNA]</scope>
    <source>
        <strain evidence="2 3">HHB12733</strain>
    </source>
</reference>
<sequence>MEAYITSHFKILKDHWKVCYGEEGSGEESGRDELKAKIASVNPFIKYYSTLGFRDNMPQVLKDEIREVLALRYSDQGRRYSFAKTEDLDTYEIPSSLLRENDRTRYMAGTSATTTLMEADGTLFLWGAVNGTLRRLSTPPGEAFRILSGWLLYANAEAMEAGRYLCLGTWPSLLQIKYLEDGRYAKCAITKFKIDVMKTLFGCDLTPASLKNYCLGQKPAVWYCIPAKHQPKFDIGRWWEADLDDIMGATTTKVRALLDSKYGKKIVEYASLNPEWAAQPSTEDSAALYSHHMTDQFGKEMYADRLTSETAYLLSCLMAGVSPNDTMMRQLDERLKSLNDLANVTSLESIPVPVCLIPFEVVREASAERCFAPPDFKRLLVKEIDEELGPAALDPAAVLDLMARRISELMAKLKETRDEGERRMVLDDILFFARTPRRIRDGDDLPNDGALGDSGAWPSNQTNDGWDDPTGIDDDPTRQMGQQVGPSSDSNGGWNGPTASPNVERGESRPRTAVSTGPSHLQPARRHGEKRKRTESSHAPGERSASKRRKTGKSATKQLILSLPSVKEDPQRKILEWYYAGGDFETPIWISAEIAFSRGVKVLYQATCGAAAYHEFDGVLVPPGKVTAEMIREWGWIVTQWLPTECSTMKVLRPPKPISDEEENGEVARLEWYEATEICDSNPKKDCLGCTERGYKCGWCKAKEKIRKVPSKEYAKPTHMWIPGRKPKRQNEKRQLALLEGGEQLLSPSEESDVQEE</sequence>
<proteinExistence type="predicted"/>
<dbReference type="InParanoid" id="A0A165DAC7"/>
<accession>A0A165DAC7</accession>
<feature type="region of interest" description="Disordered" evidence="1">
    <location>
        <begin position="440"/>
        <end position="558"/>
    </location>
</feature>
<keyword evidence="3" id="KW-1185">Reference proteome</keyword>